<organism evidence="2 3">
    <name type="scientific">Roseomonas indoligenes</name>
    <dbReference type="NCBI Taxonomy" id="2820811"/>
    <lineage>
        <taxon>Bacteria</taxon>
        <taxon>Pseudomonadati</taxon>
        <taxon>Pseudomonadota</taxon>
        <taxon>Alphaproteobacteria</taxon>
        <taxon>Acetobacterales</taxon>
        <taxon>Roseomonadaceae</taxon>
        <taxon>Roseomonas</taxon>
    </lineage>
</organism>
<protein>
    <submittedName>
        <fullName evidence="2">Uncharacterized protein</fullName>
    </submittedName>
</protein>
<evidence type="ECO:0000313" key="2">
    <source>
        <dbReference type="EMBL" id="MBP0494797.1"/>
    </source>
</evidence>
<name>A0A940N612_9PROT</name>
<proteinExistence type="predicted"/>
<reference evidence="2" key="1">
    <citation type="submission" date="2021-03" db="EMBL/GenBank/DDBJ databases">
        <authorList>
            <person name="So Y."/>
        </authorList>
    </citation>
    <scope>NUCLEOTIDE SEQUENCE</scope>
    <source>
        <strain evidence="2">SG15</strain>
    </source>
</reference>
<keyword evidence="3" id="KW-1185">Reference proteome</keyword>
<gene>
    <name evidence="2" type="ORF">J5Y10_18580</name>
</gene>
<dbReference type="Proteomes" id="UP000677537">
    <property type="component" value="Unassembled WGS sequence"/>
</dbReference>
<comment type="caution">
    <text evidence="2">The sequence shown here is derived from an EMBL/GenBank/DDBJ whole genome shotgun (WGS) entry which is preliminary data.</text>
</comment>
<dbReference type="AlphaFoldDB" id="A0A940N612"/>
<dbReference type="EMBL" id="JAGIZA010000012">
    <property type="protein sequence ID" value="MBP0494797.1"/>
    <property type="molecule type" value="Genomic_DNA"/>
</dbReference>
<dbReference type="RefSeq" id="WP_209375591.1">
    <property type="nucleotide sequence ID" value="NZ_JAGIZA010000012.1"/>
</dbReference>
<evidence type="ECO:0000313" key="3">
    <source>
        <dbReference type="Proteomes" id="UP000677537"/>
    </source>
</evidence>
<accession>A0A940N612</accession>
<feature type="region of interest" description="Disordered" evidence="1">
    <location>
        <begin position="1"/>
        <end position="37"/>
    </location>
</feature>
<sequence length="71" mass="7397">MEHETTLRPDILPPGARPAQGPVKATSTAGRPGGAGLPWQAVGRLRLALDGQARRLAAGPLADPRRGLKPE</sequence>
<evidence type="ECO:0000256" key="1">
    <source>
        <dbReference type="SAM" id="MobiDB-lite"/>
    </source>
</evidence>